<dbReference type="Proteomes" id="UP001139502">
    <property type="component" value="Unassembled WGS sequence"/>
</dbReference>
<keyword evidence="3" id="KW-1185">Reference proteome</keyword>
<organism evidence="2 3">
    <name type="scientific">Rothia santali</name>
    <dbReference type="NCBI Taxonomy" id="2949643"/>
    <lineage>
        <taxon>Bacteria</taxon>
        <taxon>Bacillati</taxon>
        <taxon>Actinomycetota</taxon>
        <taxon>Actinomycetes</taxon>
        <taxon>Micrococcales</taxon>
        <taxon>Micrococcaceae</taxon>
        <taxon>Rothia</taxon>
    </lineage>
</organism>
<proteinExistence type="predicted"/>
<protein>
    <submittedName>
        <fullName evidence="2">Uncharacterized protein</fullName>
    </submittedName>
</protein>
<name>A0A9X2KH38_9MICC</name>
<accession>A0A9X2KH38</accession>
<reference evidence="2" key="1">
    <citation type="submission" date="2022-06" db="EMBL/GenBank/DDBJ databases">
        <title>Rothia sp. isolated from sandalwood seedling.</title>
        <authorList>
            <person name="Tuikhar N."/>
            <person name="Kirdat K."/>
            <person name="Thorat V."/>
            <person name="Swetha P."/>
            <person name="Padma S."/>
            <person name="Sundararaj R."/>
            <person name="Yadav A."/>
        </authorList>
    </citation>
    <scope>NUCLEOTIDE SEQUENCE</scope>
    <source>
        <strain evidence="2">AR01</strain>
    </source>
</reference>
<comment type="caution">
    <text evidence="2">The sequence shown here is derived from an EMBL/GenBank/DDBJ whole genome shotgun (WGS) entry which is preliminary data.</text>
</comment>
<evidence type="ECO:0000313" key="3">
    <source>
        <dbReference type="Proteomes" id="UP001139502"/>
    </source>
</evidence>
<keyword evidence="1" id="KW-1133">Transmembrane helix</keyword>
<keyword evidence="1" id="KW-0812">Transmembrane</keyword>
<feature type="transmembrane region" description="Helical" evidence="1">
    <location>
        <begin position="22"/>
        <end position="41"/>
    </location>
</feature>
<keyword evidence="1" id="KW-0472">Membrane</keyword>
<dbReference type="EMBL" id="JANAFB010000003">
    <property type="protein sequence ID" value="MCP3424808.1"/>
    <property type="molecule type" value="Genomic_DNA"/>
</dbReference>
<sequence>MSTDPVLEDTTDAKPYAAKRTLWWEVVIKTLMIIGMISWLVGLDDPGQSLRTVAGWTMVAKLLTPIFVVAFFWHVIDIRSRELQGLPARQGAILRSQWRWRWVSVVLLAGLSAMWAVFFIFNREAPQIAAAVLTALAGVFTAAELWRLRHHQVPDELVRQG</sequence>
<gene>
    <name evidence="2" type="ORF">NBM05_01865</name>
</gene>
<evidence type="ECO:0000256" key="1">
    <source>
        <dbReference type="SAM" id="Phobius"/>
    </source>
</evidence>
<dbReference type="RefSeq" id="WP_254164720.1">
    <property type="nucleotide sequence ID" value="NZ_JANAFB010000003.1"/>
</dbReference>
<feature type="transmembrane region" description="Helical" evidence="1">
    <location>
        <begin position="127"/>
        <end position="146"/>
    </location>
</feature>
<dbReference type="AlphaFoldDB" id="A0A9X2KH38"/>
<feature type="transmembrane region" description="Helical" evidence="1">
    <location>
        <begin position="53"/>
        <end position="76"/>
    </location>
</feature>
<feature type="transmembrane region" description="Helical" evidence="1">
    <location>
        <begin position="102"/>
        <end position="121"/>
    </location>
</feature>
<evidence type="ECO:0000313" key="2">
    <source>
        <dbReference type="EMBL" id="MCP3424808.1"/>
    </source>
</evidence>